<dbReference type="EMBL" id="LZYZ01000004">
    <property type="protein sequence ID" value="OOM11882.1"/>
    <property type="molecule type" value="Genomic_DNA"/>
</dbReference>
<accession>A0A1S8N659</accession>
<comment type="caution">
    <text evidence="1">The sequence shown here is derived from an EMBL/GenBank/DDBJ whole genome shotgun (WGS) entry which is preliminary data.</text>
</comment>
<dbReference type="Proteomes" id="UP000191154">
    <property type="component" value="Unassembled WGS sequence"/>
</dbReference>
<dbReference type="RefSeq" id="WP_278281515.1">
    <property type="nucleotide sequence ID" value="NZ_LZYZ01000004.1"/>
</dbReference>
<sequence length="42" mass="4649">MLKLKNAHSINPNQQASSCGYFDANCIFCDGGSWDINKSIEK</sequence>
<evidence type="ECO:0000313" key="2">
    <source>
        <dbReference type="Proteomes" id="UP000191154"/>
    </source>
</evidence>
<name>A0A1S8N659_CLOSA</name>
<protein>
    <submittedName>
        <fullName evidence="1">Uncharacterized protein</fullName>
    </submittedName>
</protein>
<gene>
    <name evidence="1" type="ORF">CLOSAC_23090</name>
</gene>
<proteinExistence type="predicted"/>
<dbReference type="AlphaFoldDB" id="A0A1S8N659"/>
<evidence type="ECO:0000313" key="1">
    <source>
        <dbReference type="EMBL" id="OOM11882.1"/>
    </source>
</evidence>
<organism evidence="1 2">
    <name type="scientific">Clostridium saccharobutylicum</name>
    <dbReference type="NCBI Taxonomy" id="169679"/>
    <lineage>
        <taxon>Bacteria</taxon>
        <taxon>Bacillati</taxon>
        <taxon>Bacillota</taxon>
        <taxon>Clostridia</taxon>
        <taxon>Eubacteriales</taxon>
        <taxon>Clostridiaceae</taxon>
        <taxon>Clostridium</taxon>
    </lineage>
</organism>
<reference evidence="1 2" key="1">
    <citation type="submission" date="2016-05" db="EMBL/GenBank/DDBJ databases">
        <title>Microbial solvent formation.</title>
        <authorList>
            <person name="Poehlein A."/>
            <person name="Montoya Solano J.D."/>
            <person name="Flitsch S."/>
            <person name="Krabben P."/>
            <person name="Duerre P."/>
            <person name="Daniel R."/>
        </authorList>
    </citation>
    <scope>NUCLEOTIDE SEQUENCE [LARGE SCALE GENOMIC DNA]</scope>
    <source>
        <strain evidence="1 2">L1-8</strain>
    </source>
</reference>